<accession>A0ABQ7QF85</accession>
<dbReference type="EMBL" id="JAHIBW010000017">
    <property type="protein sequence ID" value="KAG7302603.1"/>
    <property type="molecule type" value="Genomic_DNA"/>
</dbReference>
<dbReference type="InterPro" id="IPR013783">
    <property type="entry name" value="Ig-like_fold"/>
</dbReference>
<gene>
    <name evidence="3" type="ORF">JYU34_012544</name>
</gene>
<keyword evidence="1" id="KW-0732">Signal</keyword>
<evidence type="ECO:0000259" key="2">
    <source>
        <dbReference type="PROSITE" id="PS50835"/>
    </source>
</evidence>
<dbReference type="PANTHER" id="PTHR21261">
    <property type="entry name" value="BEAT PROTEIN"/>
    <property type="match status" value="1"/>
</dbReference>
<dbReference type="PROSITE" id="PS50835">
    <property type="entry name" value="IG_LIKE"/>
    <property type="match status" value="1"/>
</dbReference>
<dbReference type="InterPro" id="IPR036179">
    <property type="entry name" value="Ig-like_dom_sf"/>
</dbReference>
<dbReference type="SUPFAM" id="SSF48726">
    <property type="entry name" value="Immunoglobulin"/>
    <property type="match status" value="2"/>
</dbReference>
<evidence type="ECO:0000313" key="4">
    <source>
        <dbReference type="Proteomes" id="UP000823941"/>
    </source>
</evidence>
<dbReference type="PANTHER" id="PTHR21261:SF15">
    <property type="entry name" value="BEATEN PATH IIIA, ISOFORM D-RELATED"/>
    <property type="match status" value="1"/>
</dbReference>
<evidence type="ECO:0000313" key="3">
    <source>
        <dbReference type="EMBL" id="KAG7302603.1"/>
    </source>
</evidence>
<feature type="signal peptide" evidence="1">
    <location>
        <begin position="1"/>
        <end position="16"/>
    </location>
</feature>
<feature type="chain" id="PRO_5045085029" description="Ig-like domain-containing protein" evidence="1">
    <location>
        <begin position="17"/>
        <end position="281"/>
    </location>
</feature>
<keyword evidence="4" id="KW-1185">Reference proteome</keyword>
<comment type="caution">
    <text evidence="3">The sequence shown here is derived from an EMBL/GenBank/DDBJ whole genome shotgun (WGS) entry which is preliminary data.</text>
</comment>
<feature type="domain" description="Ig-like" evidence="2">
    <location>
        <begin position="36"/>
        <end position="125"/>
    </location>
</feature>
<sequence length="281" mass="31604">MFLILLLGYFIAQSFSHTITSLDAPLFADPRRAAELRCQYTKLPHDPPLHSVKWYRDNHEIFRYTPQEFETRVFNDTGIIIVNSSCSLQSCSILVRPERGASRYTCEVSSEGPRFAVHRQSTNMTLAVLPEYDPLITGLPTLVYPDEEAVVNCTSDHSLPPAEIHWFVDEKPQEDPLLSSGTYVSRADGDGLAASWRALHIVADDFATHRGYLSLKCRATVRTRPPIERSMAVRLYVARRPHISKFTANTASGCGQVIVQCNAVASVFWTLFLLSIRTKCL</sequence>
<dbReference type="Gene3D" id="2.60.40.10">
    <property type="entry name" value="Immunoglobulins"/>
    <property type="match status" value="1"/>
</dbReference>
<protein>
    <recommendedName>
        <fullName evidence="2">Ig-like domain-containing protein</fullName>
    </recommendedName>
</protein>
<evidence type="ECO:0000256" key="1">
    <source>
        <dbReference type="SAM" id="SignalP"/>
    </source>
</evidence>
<dbReference type="Proteomes" id="UP000823941">
    <property type="component" value="Chromosome 17"/>
</dbReference>
<reference evidence="3 4" key="1">
    <citation type="submission" date="2021-06" db="EMBL/GenBank/DDBJ databases">
        <title>A haploid diamondback moth (Plutella xylostella L.) genome assembly resolves 31 chromosomes and identifies a diamide resistance mutation.</title>
        <authorList>
            <person name="Ward C.M."/>
            <person name="Perry K.D."/>
            <person name="Baker G."/>
            <person name="Powis K."/>
            <person name="Heckel D.G."/>
            <person name="Baxter S.W."/>
        </authorList>
    </citation>
    <scope>NUCLEOTIDE SEQUENCE [LARGE SCALE GENOMIC DNA]</scope>
    <source>
        <strain evidence="3 4">LV</strain>
        <tissue evidence="3">Single pupa</tissue>
    </source>
</reference>
<proteinExistence type="predicted"/>
<dbReference type="InterPro" id="IPR007110">
    <property type="entry name" value="Ig-like_dom"/>
</dbReference>
<name>A0ABQ7QF85_PLUXY</name>
<organism evidence="3 4">
    <name type="scientific">Plutella xylostella</name>
    <name type="common">Diamondback moth</name>
    <name type="synonym">Plutella maculipennis</name>
    <dbReference type="NCBI Taxonomy" id="51655"/>
    <lineage>
        <taxon>Eukaryota</taxon>
        <taxon>Metazoa</taxon>
        <taxon>Ecdysozoa</taxon>
        <taxon>Arthropoda</taxon>
        <taxon>Hexapoda</taxon>
        <taxon>Insecta</taxon>
        <taxon>Pterygota</taxon>
        <taxon>Neoptera</taxon>
        <taxon>Endopterygota</taxon>
        <taxon>Lepidoptera</taxon>
        <taxon>Glossata</taxon>
        <taxon>Ditrysia</taxon>
        <taxon>Yponomeutoidea</taxon>
        <taxon>Plutellidae</taxon>
        <taxon>Plutella</taxon>
    </lineage>
</organism>